<evidence type="ECO:0000313" key="5">
    <source>
        <dbReference type="Proteomes" id="UP001501581"/>
    </source>
</evidence>
<comment type="caution">
    <text evidence="4">The sequence shown here is derived from an EMBL/GenBank/DDBJ whole genome shotgun (WGS) entry which is preliminary data.</text>
</comment>
<dbReference type="RefSeq" id="WP_343994862.1">
    <property type="nucleotide sequence ID" value="NZ_BAAALG010000010.1"/>
</dbReference>
<dbReference type="CDD" id="cd05233">
    <property type="entry name" value="SDR_c"/>
    <property type="match status" value="1"/>
</dbReference>
<keyword evidence="5" id="KW-1185">Reference proteome</keyword>
<dbReference type="PRINTS" id="PR00081">
    <property type="entry name" value="GDHRDH"/>
</dbReference>
<dbReference type="SUPFAM" id="SSF51735">
    <property type="entry name" value="NAD(P)-binding Rossmann-fold domains"/>
    <property type="match status" value="1"/>
</dbReference>
<dbReference type="PANTHER" id="PTHR43669">
    <property type="entry name" value="5-KETO-D-GLUCONATE 5-REDUCTASE"/>
    <property type="match status" value="1"/>
</dbReference>
<gene>
    <name evidence="4" type="ORF">GCM10009668_24880</name>
</gene>
<dbReference type="InterPro" id="IPR020904">
    <property type="entry name" value="Sc_DH/Rdtase_CS"/>
</dbReference>
<organism evidence="4 5">
    <name type="scientific">Nocardioides dubius</name>
    <dbReference type="NCBI Taxonomy" id="317019"/>
    <lineage>
        <taxon>Bacteria</taxon>
        <taxon>Bacillati</taxon>
        <taxon>Actinomycetota</taxon>
        <taxon>Actinomycetes</taxon>
        <taxon>Propionibacteriales</taxon>
        <taxon>Nocardioidaceae</taxon>
        <taxon>Nocardioides</taxon>
    </lineage>
</organism>
<dbReference type="Gene3D" id="3.40.50.720">
    <property type="entry name" value="NAD(P)-binding Rossmann-like Domain"/>
    <property type="match status" value="1"/>
</dbReference>
<dbReference type="InterPro" id="IPR036291">
    <property type="entry name" value="NAD(P)-bd_dom_sf"/>
</dbReference>
<keyword evidence="2" id="KW-0560">Oxidoreductase</keyword>
<protein>
    <submittedName>
        <fullName evidence="4">SDR family NAD(P)-dependent oxidoreductase</fullName>
    </submittedName>
</protein>
<dbReference type="InterPro" id="IPR002347">
    <property type="entry name" value="SDR_fam"/>
</dbReference>
<dbReference type="PANTHER" id="PTHR43669:SF3">
    <property type="entry name" value="ALCOHOL DEHYDROGENASE, PUTATIVE (AFU_ORTHOLOGUE AFUA_3G03445)-RELATED"/>
    <property type="match status" value="1"/>
</dbReference>
<evidence type="ECO:0000256" key="3">
    <source>
        <dbReference type="RuleBase" id="RU000363"/>
    </source>
</evidence>
<evidence type="ECO:0000256" key="1">
    <source>
        <dbReference type="ARBA" id="ARBA00006484"/>
    </source>
</evidence>
<dbReference type="Pfam" id="PF00106">
    <property type="entry name" value="adh_short"/>
    <property type="match status" value="1"/>
</dbReference>
<accession>A0ABP4EH92</accession>
<sequence>MSRRFAGRRALVSGASRGIGAAVVDKLAAHGADVVAIARTWERHDHLDGNLKEVVESARRHGTVVEAVMADLSSPEDRAGLVARAAEALGGDIDILVNNAAAAMYQPLLDYPAKRSHLTFEVNVHAPLDLAQQAAGAMIANGEGWIVNVSSATANLRPGPPFDIPPPGTAMSVYGASKAALNRITNGLGAELYGTGVRVNTVEPRFGVLTEGANQLVGDKFDASVFESMDEMVDGLLLLCDCDPDLTGGVRISLDLLEERGLRG</sequence>
<dbReference type="EMBL" id="BAAALG010000010">
    <property type="protein sequence ID" value="GAA1104638.1"/>
    <property type="molecule type" value="Genomic_DNA"/>
</dbReference>
<dbReference type="PROSITE" id="PS00061">
    <property type="entry name" value="ADH_SHORT"/>
    <property type="match status" value="1"/>
</dbReference>
<dbReference type="Proteomes" id="UP001501581">
    <property type="component" value="Unassembled WGS sequence"/>
</dbReference>
<dbReference type="PRINTS" id="PR00080">
    <property type="entry name" value="SDRFAMILY"/>
</dbReference>
<evidence type="ECO:0000313" key="4">
    <source>
        <dbReference type="EMBL" id="GAA1104638.1"/>
    </source>
</evidence>
<name>A0ABP4EH92_9ACTN</name>
<reference evidence="5" key="1">
    <citation type="journal article" date="2019" name="Int. J. Syst. Evol. Microbiol.">
        <title>The Global Catalogue of Microorganisms (GCM) 10K type strain sequencing project: providing services to taxonomists for standard genome sequencing and annotation.</title>
        <authorList>
            <consortium name="The Broad Institute Genomics Platform"/>
            <consortium name="The Broad Institute Genome Sequencing Center for Infectious Disease"/>
            <person name="Wu L."/>
            <person name="Ma J."/>
        </authorList>
    </citation>
    <scope>NUCLEOTIDE SEQUENCE [LARGE SCALE GENOMIC DNA]</scope>
    <source>
        <strain evidence="5">JCM 13008</strain>
    </source>
</reference>
<evidence type="ECO:0000256" key="2">
    <source>
        <dbReference type="ARBA" id="ARBA00023002"/>
    </source>
</evidence>
<proteinExistence type="inferred from homology"/>
<comment type="similarity">
    <text evidence="1 3">Belongs to the short-chain dehydrogenases/reductases (SDR) family.</text>
</comment>